<dbReference type="InterPro" id="IPR036291">
    <property type="entry name" value="NAD(P)-bd_dom_sf"/>
</dbReference>
<dbReference type="SUPFAM" id="SSF51735">
    <property type="entry name" value="NAD(P)-binding Rossmann-fold domains"/>
    <property type="match status" value="1"/>
</dbReference>
<dbReference type="Gene3D" id="3.40.50.720">
    <property type="entry name" value="NAD(P)-binding Rossmann-like Domain"/>
    <property type="match status" value="1"/>
</dbReference>
<accession>A0ABR9WER5</accession>
<gene>
    <name evidence="1" type="ORF">IEE83_19055</name>
</gene>
<evidence type="ECO:0000313" key="1">
    <source>
        <dbReference type="EMBL" id="MBE9463988.1"/>
    </source>
</evidence>
<keyword evidence="2" id="KW-1185">Reference proteome</keyword>
<protein>
    <submittedName>
        <fullName evidence="1">SDR family oxidoreductase</fullName>
    </submittedName>
</protein>
<dbReference type="Proteomes" id="UP000634134">
    <property type="component" value="Unassembled WGS sequence"/>
</dbReference>
<comment type="caution">
    <text evidence="1">The sequence shown here is derived from an EMBL/GenBank/DDBJ whole genome shotgun (WGS) entry which is preliminary data.</text>
</comment>
<proteinExistence type="predicted"/>
<sequence length="67" mass="7360">MGKQVHKVDYPEDIFDKVIVVNVKGTWLVNKYVLPNTNDGGSIMITSSVAGTAGKHPHLFLISHLLD</sequence>
<evidence type="ECO:0000313" key="2">
    <source>
        <dbReference type="Proteomes" id="UP000634134"/>
    </source>
</evidence>
<organism evidence="1 2">
    <name type="scientific">Dyadobacter subterraneus</name>
    <dbReference type="NCBI Taxonomy" id="2773304"/>
    <lineage>
        <taxon>Bacteria</taxon>
        <taxon>Pseudomonadati</taxon>
        <taxon>Bacteroidota</taxon>
        <taxon>Cytophagia</taxon>
        <taxon>Cytophagales</taxon>
        <taxon>Spirosomataceae</taxon>
        <taxon>Dyadobacter</taxon>
    </lineage>
</organism>
<dbReference type="EMBL" id="JACYGY010000001">
    <property type="protein sequence ID" value="MBE9463988.1"/>
    <property type="molecule type" value="Genomic_DNA"/>
</dbReference>
<name>A0ABR9WER5_9BACT</name>
<reference evidence="2" key="1">
    <citation type="submission" date="2023-07" db="EMBL/GenBank/DDBJ databases">
        <title>Dyadobacter sp. nov 'subterranea' isolated from contaminted grondwater.</title>
        <authorList>
            <person name="Szabo I."/>
            <person name="Al-Omari J."/>
            <person name="Szerdahelyi S.G."/>
            <person name="Rado J."/>
        </authorList>
    </citation>
    <scope>NUCLEOTIDE SEQUENCE [LARGE SCALE GENOMIC DNA]</scope>
    <source>
        <strain evidence="2">UP-52</strain>
    </source>
</reference>